<feature type="compositionally biased region" description="Basic and acidic residues" evidence="1">
    <location>
        <begin position="310"/>
        <end position="322"/>
    </location>
</feature>
<dbReference type="Proteomes" id="UP000887013">
    <property type="component" value="Unassembled WGS sequence"/>
</dbReference>
<protein>
    <submittedName>
        <fullName evidence="2">Uncharacterized protein</fullName>
    </submittedName>
</protein>
<reference evidence="2" key="1">
    <citation type="submission" date="2020-08" db="EMBL/GenBank/DDBJ databases">
        <title>Multicomponent nature underlies the extraordinary mechanical properties of spider dragline silk.</title>
        <authorList>
            <person name="Kono N."/>
            <person name="Nakamura H."/>
            <person name="Mori M."/>
            <person name="Yoshida Y."/>
            <person name="Ohtoshi R."/>
            <person name="Malay A.D."/>
            <person name="Moran D.A.P."/>
            <person name="Tomita M."/>
            <person name="Numata K."/>
            <person name="Arakawa K."/>
        </authorList>
    </citation>
    <scope>NUCLEOTIDE SEQUENCE</scope>
</reference>
<feature type="region of interest" description="Disordered" evidence="1">
    <location>
        <begin position="116"/>
        <end position="177"/>
    </location>
</feature>
<feature type="compositionally biased region" description="Basic residues" evidence="1">
    <location>
        <begin position="328"/>
        <end position="340"/>
    </location>
</feature>
<evidence type="ECO:0000256" key="1">
    <source>
        <dbReference type="SAM" id="MobiDB-lite"/>
    </source>
</evidence>
<accession>A0A8X6NS13</accession>
<feature type="compositionally biased region" description="Basic and acidic residues" evidence="1">
    <location>
        <begin position="138"/>
        <end position="151"/>
    </location>
</feature>
<dbReference type="EMBL" id="BMAW01012492">
    <property type="protein sequence ID" value="GFT28934.1"/>
    <property type="molecule type" value="Genomic_DNA"/>
</dbReference>
<feature type="region of interest" description="Disordered" evidence="1">
    <location>
        <begin position="300"/>
        <end position="340"/>
    </location>
</feature>
<feature type="compositionally biased region" description="Acidic residues" evidence="1">
    <location>
        <begin position="258"/>
        <end position="269"/>
    </location>
</feature>
<dbReference type="EMBL" id="BMAW01067391">
    <property type="protein sequence ID" value="GFT59575.1"/>
    <property type="molecule type" value="Genomic_DNA"/>
</dbReference>
<feature type="compositionally biased region" description="Low complexity" evidence="1">
    <location>
        <begin position="154"/>
        <end position="171"/>
    </location>
</feature>
<keyword evidence="4" id="KW-1185">Reference proteome</keyword>
<feature type="region of interest" description="Disordered" evidence="1">
    <location>
        <begin position="236"/>
        <end position="269"/>
    </location>
</feature>
<evidence type="ECO:0000313" key="2">
    <source>
        <dbReference type="EMBL" id="GFT28934.1"/>
    </source>
</evidence>
<name>A0A8X6NS13_NEPPI</name>
<feature type="non-terminal residue" evidence="2">
    <location>
        <position position="1"/>
    </location>
</feature>
<gene>
    <name evidence="3" type="ORF">NPIL_261071</name>
    <name evidence="2" type="ORF">NPIL_604961</name>
</gene>
<evidence type="ECO:0000313" key="4">
    <source>
        <dbReference type="Proteomes" id="UP000887013"/>
    </source>
</evidence>
<comment type="caution">
    <text evidence="2">The sequence shown here is derived from an EMBL/GenBank/DDBJ whole genome shotgun (WGS) entry which is preliminary data.</text>
</comment>
<dbReference type="AlphaFoldDB" id="A0A8X6NS13"/>
<sequence>EPRERQLNTLFRKTDSSQIYQGTKSSHWQGMDEVSGVPTRMLTCHLIESAPSLNCQVELLNPERYNFNILQISTPKTTVSVQEFDEEEEPENQRILEVLPSSISSPGVSQMIVSQNNDKGTKVKSLKKNSGNPAKHLSSNEKNAKLPKENLKIPSVKKCPSKVSPSLKKPPTVNGKKTSNVLLKTKNLKKEKAGQNVLLNCKEYVPKEPLCESPSPSPEIILEPEIITGSECHDVVPDSEHSTQESNDEALSARTESDITEECLDDTTLDYEQDYEDDSEEMEETVIAAEEEIIEDSLEKICHKTTKSSRTKESNKKPERKYIPKTSQIKKHLKENKTLSSKKRIVAPKSSVAGNKTTTENKDKKMYKAKIITTKAKSVNTNKVNFILS</sequence>
<proteinExistence type="predicted"/>
<evidence type="ECO:0000313" key="3">
    <source>
        <dbReference type="EMBL" id="GFT59575.1"/>
    </source>
</evidence>
<organism evidence="2 4">
    <name type="scientific">Nephila pilipes</name>
    <name type="common">Giant wood spider</name>
    <name type="synonym">Nephila maculata</name>
    <dbReference type="NCBI Taxonomy" id="299642"/>
    <lineage>
        <taxon>Eukaryota</taxon>
        <taxon>Metazoa</taxon>
        <taxon>Ecdysozoa</taxon>
        <taxon>Arthropoda</taxon>
        <taxon>Chelicerata</taxon>
        <taxon>Arachnida</taxon>
        <taxon>Araneae</taxon>
        <taxon>Araneomorphae</taxon>
        <taxon>Entelegynae</taxon>
        <taxon>Araneoidea</taxon>
        <taxon>Nephilidae</taxon>
        <taxon>Nephila</taxon>
    </lineage>
</organism>